<evidence type="ECO:0000256" key="2">
    <source>
        <dbReference type="SAM" id="SignalP"/>
    </source>
</evidence>
<dbReference type="EMBL" id="JACYFG010000009">
    <property type="protein sequence ID" value="MBD5779591.1"/>
    <property type="molecule type" value="Genomic_DNA"/>
</dbReference>
<dbReference type="AlphaFoldDB" id="A0A927F8C4"/>
<dbReference type="Pfam" id="PF05638">
    <property type="entry name" value="T6SS_HCP"/>
    <property type="match status" value="1"/>
</dbReference>
<sequence>MKLKKLLATLVLASSVAILSSATTYIKIEGVEGESKSEHHKGWIDIESISGLSAPRDAASGMATGKRQHKPITLTKQVDKSSPLFQASVGSGQNPLHEAKSKKANNPLHEANGTSANTPLFASAMTIEQDGVTYQLHGVKVLSSTRDGDTETITFSYTSINILPMAAELKPIESNAVKTTDYNSSRSNKNSR</sequence>
<dbReference type="InterPro" id="IPR036624">
    <property type="entry name" value="Hcp1-lik_sf"/>
</dbReference>
<evidence type="ECO:0000313" key="4">
    <source>
        <dbReference type="Proteomes" id="UP000622317"/>
    </source>
</evidence>
<dbReference type="InterPro" id="IPR008514">
    <property type="entry name" value="T6SS_Hcp"/>
</dbReference>
<dbReference type="SUPFAM" id="SSF141452">
    <property type="entry name" value="Hcp1-like"/>
    <property type="match status" value="1"/>
</dbReference>
<gene>
    <name evidence="3" type="ORF">IEN85_08795</name>
</gene>
<protein>
    <submittedName>
        <fullName evidence="3">Type VI secretion system tube protein Hcp</fullName>
    </submittedName>
</protein>
<accession>A0A927F8C4</accession>
<evidence type="ECO:0000313" key="3">
    <source>
        <dbReference type="EMBL" id="MBD5779591.1"/>
    </source>
</evidence>
<reference evidence="3" key="1">
    <citation type="submission" date="2020-09" db="EMBL/GenBank/DDBJ databases">
        <title>Pelagicoccus enzymogenes sp. nov. with an EPS production, isolated from marine sediment.</title>
        <authorList>
            <person name="Feng X."/>
        </authorList>
    </citation>
    <scope>NUCLEOTIDE SEQUENCE</scope>
    <source>
        <strain evidence="3">NFK12</strain>
    </source>
</reference>
<feature type="compositionally biased region" description="Polar residues" evidence="1">
    <location>
        <begin position="85"/>
        <end position="94"/>
    </location>
</feature>
<evidence type="ECO:0000256" key="1">
    <source>
        <dbReference type="SAM" id="MobiDB-lite"/>
    </source>
</evidence>
<keyword evidence="2" id="KW-0732">Signal</keyword>
<comment type="caution">
    <text evidence="3">The sequence shown here is derived from an EMBL/GenBank/DDBJ whole genome shotgun (WGS) entry which is preliminary data.</text>
</comment>
<dbReference type="Gene3D" id="2.30.110.20">
    <property type="entry name" value="Hcp1-like"/>
    <property type="match status" value="1"/>
</dbReference>
<dbReference type="RefSeq" id="WP_191616729.1">
    <property type="nucleotide sequence ID" value="NZ_JACYFG010000009.1"/>
</dbReference>
<feature type="chain" id="PRO_5038057763" evidence="2">
    <location>
        <begin position="23"/>
        <end position="192"/>
    </location>
</feature>
<keyword evidence="4" id="KW-1185">Reference proteome</keyword>
<name>A0A927F8C4_9BACT</name>
<dbReference type="Proteomes" id="UP000622317">
    <property type="component" value="Unassembled WGS sequence"/>
</dbReference>
<feature type="signal peptide" evidence="2">
    <location>
        <begin position="1"/>
        <end position="22"/>
    </location>
</feature>
<proteinExistence type="predicted"/>
<organism evidence="3 4">
    <name type="scientific">Pelagicoccus enzymogenes</name>
    <dbReference type="NCBI Taxonomy" id="2773457"/>
    <lineage>
        <taxon>Bacteria</taxon>
        <taxon>Pseudomonadati</taxon>
        <taxon>Verrucomicrobiota</taxon>
        <taxon>Opitutia</taxon>
        <taxon>Puniceicoccales</taxon>
        <taxon>Pelagicoccaceae</taxon>
        <taxon>Pelagicoccus</taxon>
    </lineage>
</organism>
<feature type="region of interest" description="Disordered" evidence="1">
    <location>
        <begin position="85"/>
        <end position="114"/>
    </location>
</feature>